<keyword evidence="3" id="KW-0964">Secreted</keyword>
<evidence type="ECO:0000256" key="2">
    <source>
        <dbReference type="ARBA" id="ARBA00009520"/>
    </source>
</evidence>
<dbReference type="AlphaFoldDB" id="A0A081A880"/>
<evidence type="ECO:0000256" key="3">
    <source>
        <dbReference type="ARBA" id="ARBA00022525"/>
    </source>
</evidence>
<comment type="caution">
    <text evidence="6">The sequence shown here is derived from an EMBL/GenBank/DDBJ whole genome shotgun (WGS) entry which is preliminary data.</text>
</comment>
<keyword evidence="5" id="KW-0732">Signal</keyword>
<dbReference type="PANTHER" id="PTHR33657">
    <property type="entry name" value="DOMAIN PROTEIN, PUTATIVE (AFU_ORTHOLOGUE AFUA_5G00600)-RELATED"/>
    <property type="match status" value="1"/>
</dbReference>
<protein>
    <recommendedName>
        <fullName evidence="8">Necrosis inducing-like protein NPP1 type</fullName>
    </recommendedName>
</protein>
<evidence type="ECO:0000256" key="5">
    <source>
        <dbReference type="SAM" id="SignalP"/>
    </source>
</evidence>
<sequence>MLAFGLSVLSILSLGHAKVVRYDDIAPFAQPVPVTITEKRAVEFKPQVHTNGGCYPYPVVDKDGNTGDCLASSGPDSKSCNGPSVGSQVYGRAKRFTDKWAIMYAWYLPKNSNGWGIESRHLWLETIVWLDSFVLESPTILAVTTWHQGKYQKYLPPLADTLNGTSVKLDCTNTLEYGYMLDVTNRIGETQDLIMWNQLTDAARSALQWTDFNGLSAPISDGRFEELLEKANK</sequence>
<proteinExistence type="inferred from homology"/>
<comment type="similarity">
    <text evidence="2">Belongs to the Necrosis inducing protein (NPP1) family.</text>
</comment>
<feature type="signal peptide" evidence="5">
    <location>
        <begin position="1"/>
        <end position="17"/>
    </location>
</feature>
<feature type="chain" id="PRO_5001753799" description="Necrosis inducing-like protein NPP1 type" evidence="5">
    <location>
        <begin position="18"/>
        <end position="233"/>
    </location>
</feature>
<keyword evidence="4" id="KW-0843">Virulence</keyword>
<dbReference type="OrthoDB" id="2121611at2759"/>
<dbReference type="PIRSF" id="PIRSF029958">
    <property type="entry name" value="Necrosis-inducing_protein"/>
    <property type="match status" value="1"/>
</dbReference>
<dbReference type="InterPro" id="IPR008701">
    <property type="entry name" value="NPP1"/>
</dbReference>
<dbReference type="PANTHER" id="PTHR33657:SF8">
    <property type="entry name" value="DOMAIN PROTEIN, PUTATIVE (AFU_ORTHOLOGUE AFUA_5G00600)-RELATED"/>
    <property type="match status" value="1"/>
</dbReference>
<evidence type="ECO:0008006" key="8">
    <source>
        <dbReference type="Google" id="ProtNLM"/>
    </source>
</evidence>
<name>A0A081A880_PHYNI</name>
<gene>
    <name evidence="6" type="ORF">F444_09267</name>
</gene>
<comment type="subcellular location">
    <subcellularLocation>
        <location evidence="1">Secreted</location>
    </subcellularLocation>
</comment>
<organism evidence="6 7">
    <name type="scientific">Phytophthora nicotianae P1976</name>
    <dbReference type="NCBI Taxonomy" id="1317066"/>
    <lineage>
        <taxon>Eukaryota</taxon>
        <taxon>Sar</taxon>
        <taxon>Stramenopiles</taxon>
        <taxon>Oomycota</taxon>
        <taxon>Peronosporomycetes</taxon>
        <taxon>Peronosporales</taxon>
        <taxon>Peronosporaceae</taxon>
        <taxon>Phytophthora</taxon>
    </lineage>
</organism>
<dbReference type="Pfam" id="PF05630">
    <property type="entry name" value="NPP1"/>
    <property type="match status" value="1"/>
</dbReference>
<dbReference type="Proteomes" id="UP000028582">
    <property type="component" value="Unassembled WGS sequence"/>
</dbReference>
<reference evidence="6 7" key="1">
    <citation type="submission" date="2013-11" db="EMBL/GenBank/DDBJ databases">
        <title>The Genome Sequence of Phytophthora parasitica P1976.</title>
        <authorList>
            <consortium name="The Broad Institute Genomics Platform"/>
            <person name="Russ C."/>
            <person name="Tyler B."/>
            <person name="Panabieres F."/>
            <person name="Shan W."/>
            <person name="Tripathy S."/>
            <person name="Grunwald N."/>
            <person name="Machado M."/>
            <person name="Johnson C.S."/>
            <person name="Walker B."/>
            <person name="Young S."/>
            <person name="Zeng Q."/>
            <person name="Gargeya S."/>
            <person name="Fitzgerald M."/>
            <person name="Haas B."/>
            <person name="Abouelleil A."/>
            <person name="Allen A.W."/>
            <person name="Alvarado L."/>
            <person name="Arachchi H.M."/>
            <person name="Berlin A.M."/>
            <person name="Chapman S.B."/>
            <person name="Gainer-Dewar J."/>
            <person name="Goldberg J."/>
            <person name="Griggs A."/>
            <person name="Gujja S."/>
            <person name="Hansen M."/>
            <person name="Howarth C."/>
            <person name="Imamovic A."/>
            <person name="Ireland A."/>
            <person name="Larimer J."/>
            <person name="McCowan C."/>
            <person name="Murphy C."/>
            <person name="Pearson M."/>
            <person name="Poon T.W."/>
            <person name="Priest M."/>
            <person name="Roberts A."/>
            <person name="Saif S."/>
            <person name="Shea T."/>
            <person name="Sisk P."/>
            <person name="Sykes S."/>
            <person name="Wortman J."/>
            <person name="Nusbaum C."/>
            <person name="Birren B."/>
        </authorList>
    </citation>
    <scope>NUCLEOTIDE SEQUENCE [LARGE SCALE GENOMIC DNA]</scope>
    <source>
        <strain evidence="6 7">P1976</strain>
    </source>
</reference>
<evidence type="ECO:0000256" key="1">
    <source>
        <dbReference type="ARBA" id="ARBA00004613"/>
    </source>
</evidence>
<dbReference type="EMBL" id="ANJA01001723">
    <property type="protein sequence ID" value="ETO75091.1"/>
    <property type="molecule type" value="Genomic_DNA"/>
</dbReference>
<dbReference type="GO" id="GO:0005576">
    <property type="term" value="C:extracellular region"/>
    <property type="evidence" value="ECO:0007669"/>
    <property type="project" value="UniProtKB-SubCell"/>
</dbReference>
<evidence type="ECO:0000313" key="6">
    <source>
        <dbReference type="EMBL" id="ETO75091.1"/>
    </source>
</evidence>
<accession>A0A081A880</accession>
<evidence type="ECO:0000313" key="7">
    <source>
        <dbReference type="Proteomes" id="UP000028582"/>
    </source>
</evidence>
<evidence type="ECO:0000256" key="4">
    <source>
        <dbReference type="ARBA" id="ARBA00023026"/>
    </source>
</evidence>